<dbReference type="Gramene" id="Manes.01G191700.1.v8.1">
    <property type="protein sequence ID" value="Manes.01G191700.1.v8.1.CDS"/>
    <property type="gene ID" value="Manes.01G191700.v8.1"/>
</dbReference>
<reference evidence="2" key="1">
    <citation type="journal article" date="2016" name="Nat. Biotechnol.">
        <title>Sequencing wild and cultivated cassava and related species reveals extensive interspecific hybridization and genetic diversity.</title>
        <authorList>
            <person name="Bredeson J.V."/>
            <person name="Lyons J.B."/>
            <person name="Prochnik S.E."/>
            <person name="Wu G.A."/>
            <person name="Ha C.M."/>
            <person name="Edsinger-Gonzales E."/>
            <person name="Grimwood J."/>
            <person name="Schmutz J."/>
            <person name="Rabbi I.Y."/>
            <person name="Egesi C."/>
            <person name="Nauluvula P."/>
            <person name="Lebot V."/>
            <person name="Ndunguru J."/>
            <person name="Mkamilo G."/>
            <person name="Bart R.S."/>
            <person name="Setter T.L."/>
            <person name="Gleadow R.M."/>
            <person name="Kulakow P."/>
            <person name="Ferguson M.E."/>
            <person name="Rounsley S."/>
            <person name="Rokhsar D.S."/>
        </authorList>
    </citation>
    <scope>NUCLEOTIDE SEQUENCE [LARGE SCALE GENOMIC DNA]</scope>
    <source>
        <strain evidence="2">cv. AM560-2</strain>
    </source>
</reference>
<protein>
    <submittedName>
        <fullName evidence="1">Uncharacterized protein</fullName>
    </submittedName>
</protein>
<organism evidence="1 2">
    <name type="scientific">Manihot esculenta</name>
    <name type="common">Cassava</name>
    <name type="synonym">Jatropha manihot</name>
    <dbReference type="NCBI Taxonomy" id="3983"/>
    <lineage>
        <taxon>Eukaryota</taxon>
        <taxon>Viridiplantae</taxon>
        <taxon>Streptophyta</taxon>
        <taxon>Embryophyta</taxon>
        <taxon>Tracheophyta</taxon>
        <taxon>Spermatophyta</taxon>
        <taxon>Magnoliopsida</taxon>
        <taxon>eudicotyledons</taxon>
        <taxon>Gunneridae</taxon>
        <taxon>Pentapetalae</taxon>
        <taxon>rosids</taxon>
        <taxon>fabids</taxon>
        <taxon>Malpighiales</taxon>
        <taxon>Euphorbiaceae</taxon>
        <taxon>Crotonoideae</taxon>
        <taxon>Manihoteae</taxon>
        <taxon>Manihot</taxon>
    </lineage>
</organism>
<proteinExistence type="predicted"/>
<accession>A0A2C9WPT3</accession>
<dbReference type="OrthoDB" id="1185978at2759"/>
<comment type="caution">
    <text evidence="1">The sequence shown here is derived from an EMBL/GenBank/DDBJ whole genome shotgun (WGS) entry which is preliminary data.</text>
</comment>
<dbReference type="PANTHER" id="PTHR35284:SF5">
    <property type="entry name" value="OUTER ENVELOPE PORE PROTEIN 24, CHLOROPLASTIC-LIKE"/>
    <property type="match status" value="1"/>
</dbReference>
<dbReference type="InterPro" id="IPR034626">
    <property type="entry name" value="OEP24"/>
</dbReference>
<name>A0A2C9WPT3_MANES</name>
<gene>
    <name evidence="1" type="ORF">MANES_01G191700v8</name>
</gene>
<dbReference type="GO" id="GO:0034765">
    <property type="term" value="P:regulation of monoatomic ion transmembrane transport"/>
    <property type="evidence" value="ECO:0007669"/>
    <property type="project" value="InterPro"/>
</dbReference>
<keyword evidence="2" id="KW-1185">Reference proteome</keyword>
<evidence type="ECO:0000313" key="2">
    <source>
        <dbReference type="Proteomes" id="UP000091857"/>
    </source>
</evidence>
<dbReference type="EMBL" id="CM004387">
    <property type="protein sequence ID" value="OAY61474.1"/>
    <property type="molecule type" value="Genomic_DNA"/>
</dbReference>
<evidence type="ECO:0000313" key="1">
    <source>
        <dbReference type="EMBL" id="OAY61474.1"/>
    </source>
</evidence>
<sequence length="213" mass="23594">MITSAVVVRGNKGVTGTLTANAGDVRLRAVIDNAAFGNGSTVDIDNFFFSLEKPGSFIVDYKFPNQDLRFQFMNTINLLQKQVNWTYTRSIRDNRTILDGALVLHPANKLSASYKLGSKDCKLKYSYVYKGVTALEPSYDFAKNSLDLAVSHKIASDVIKVSYENVNKNLGVEWLLKTLLNQEEGIKISASFNLAGGLHMPKVSAETSWNLDM</sequence>
<dbReference type="AlphaFoldDB" id="A0A2C9WPT3"/>
<dbReference type="GO" id="GO:0022843">
    <property type="term" value="F:voltage-gated monoatomic cation channel activity"/>
    <property type="evidence" value="ECO:0007669"/>
    <property type="project" value="InterPro"/>
</dbReference>
<dbReference type="Proteomes" id="UP000091857">
    <property type="component" value="Chromosome 1"/>
</dbReference>
<dbReference type="STRING" id="3983.A0A2C9WPT3"/>
<dbReference type="PANTHER" id="PTHR35284">
    <property type="entry name" value="OUTER ENVELOPE PORE PROTEIN 24A, CHLOROPLASTIC-RELATED"/>
    <property type="match status" value="1"/>
</dbReference>